<dbReference type="AlphaFoldDB" id="A0A517MGC1"/>
<proteinExistence type="predicted"/>
<dbReference type="Proteomes" id="UP000320672">
    <property type="component" value="Chromosome"/>
</dbReference>
<sequence length="146" mass="16170">MHRDTPLAELPMPAKTPFLVQTAKRIGKTRPPENARLPRTSHCNKDRGNGVKRHRRILPLVRVSPIREKRITGSGGFTPVPITPCFMVAVSNVPNEASMQNPVKQVRRMPGGAVEASIDRMLLENLFSIQPSRINLCFTDLIIAAG</sequence>
<evidence type="ECO:0000313" key="2">
    <source>
        <dbReference type="EMBL" id="QDS93934.1"/>
    </source>
</evidence>
<name>A0A517MGC1_9BACT</name>
<dbReference type="EMBL" id="CP036262">
    <property type="protein sequence ID" value="QDS93934.1"/>
    <property type="molecule type" value="Genomic_DNA"/>
</dbReference>
<protein>
    <submittedName>
        <fullName evidence="2">Uncharacterized protein</fullName>
    </submittedName>
</protein>
<dbReference type="KEGG" id="rml:FF011L_27110"/>
<gene>
    <name evidence="2" type="ORF">FF011L_27110</name>
</gene>
<accession>A0A517MGC1</accession>
<feature type="region of interest" description="Disordered" evidence="1">
    <location>
        <begin position="29"/>
        <end position="49"/>
    </location>
</feature>
<keyword evidence="3" id="KW-1185">Reference proteome</keyword>
<evidence type="ECO:0000313" key="3">
    <source>
        <dbReference type="Proteomes" id="UP000320672"/>
    </source>
</evidence>
<evidence type="ECO:0000256" key="1">
    <source>
        <dbReference type="SAM" id="MobiDB-lite"/>
    </source>
</evidence>
<reference evidence="2 3" key="1">
    <citation type="submission" date="2019-02" db="EMBL/GenBank/DDBJ databases">
        <title>Deep-cultivation of Planctomycetes and their phenomic and genomic characterization uncovers novel biology.</title>
        <authorList>
            <person name="Wiegand S."/>
            <person name="Jogler M."/>
            <person name="Boedeker C."/>
            <person name="Pinto D."/>
            <person name="Vollmers J."/>
            <person name="Rivas-Marin E."/>
            <person name="Kohn T."/>
            <person name="Peeters S.H."/>
            <person name="Heuer A."/>
            <person name="Rast P."/>
            <person name="Oberbeckmann S."/>
            <person name="Bunk B."/>
            <person name="Jeske O."/>
            <person name="Meyerdierks A."/>
            <person name="Storesund J.E."/>
            <person name="Kallscheuer N."/>
            <person name="Luecker S."/>
            <person name="Lage O.M."/>
            <person name="Pohl T."/>
            <person name="Merkel B.J."/>
            <person name="Hornburger P."/>
            <person name="Mueller R.-W."/>
            <person name="Bruemmer F."/>
            <person name="Labrenz M."/>
            <person name="Spormann A.M."/>
            <person name="Op den Camp H."/>
            <person name="Overmann J."/>
            <person name="Amann R."/>
            <person name="Jetten M.S.M."/>
            <person name="Mascher T."/>
            <person name="Medema M.H."/>
            <person name="Devos D.P."/>
            <person name="Kaster A.-K."/>
            <person name="Ovreas L."/>
            <person name="Rohde M."/>
            <person name="Galperin M.Y."/>
            <person name="Jogler C."/>
        </authorList>
    </citation>
    <scope>NUCLEOTIDE SEQUENCE [LARGE SCALE GENOMIC DNA]</scope>
    <source>
        <strain evidence="2 3">FF011L</strain>
    </source>
</reference>
<organism evidence="2 3">
    <name type="scientific">Roseimaritima multifibrata</name>
    <dbReference type="NCBI Taxonomy" id="1930274"/>
    <lineage>
        <taxon>Bacteria</taxon>
        <taxon>Pseudomonadati</taxon>
        <taxon>Planctomycetota</taxon>
        <taxon>Planctomycetia</taxon>
        <taxon>Pirellulales</taxon>
        <taxon>Pirellulaceae</taxon>
        <taxon>Roseimaritima</taxon>
    </lineage>
</organism>